<dbReference type="PANTHER" id="PTHR30336:SF20">
    <property type="entry name" value="DUF218 DOMAIN-CONTAINING PROTEIN"/>
    <property type="match status" value="1"/>
</dbReference>
<dbReference type="AlphaFoldDB" id="I3ZG39"/>
<dbReference type="InterPro" id="IPR014729">
    <property type="entry name" value="Rossmann-like_a/b/a_fold"/>
</dbReference>
<dbReference type="Pfam" id="PF02698">
    <property type="entry name" value="DUF218"/>
    <property type="match status" value="1"/>
</dbReference>
<dbReference type="eggNOG" id="COG1434">
    <property type="taxonomic scope" value="Bacteria"/>
</dbReference>
<feature type="domain" description="DUF218" evidence="1">
    <location>
        <begin position="30"/>
        <end position="161"/>
    </location>
</feature>
<dbReference type="PANTHER" id="PTHR30336">
    <property type="entry name" value="INNER MEMBRANE PROTEIN, PROBABLE PERMEASE"/>
    <property type="match status" value="1"/>
</dbReference>
<keyword evidence="3" id="KW-1185">Reference proteome</keyword>
<dbReference type="InterPro" id="IPR003848">
    <property type="entry name" value="DUF218"/>
</dbReference>
<organism evidence="2 3">
    <name type="scientific">Terriglobus roseus (strain DSM 18391 / NRRL B-41598 / KBS 63)</name>
    <dbReference type="NCBI Taxonomy" id="926566"/>
    <lineage>
        <taxon>Bacteria</taxon>
        <taxon>Pseudomonadati</taxon>
        <taxon>Acidobacteriota</taxon>
        <taxon>Terriglobia</taxon>
        <taxon>Terriglobales</taxon>
        <taxon>Acidobacteriaceae</taxon>
        <taxon>Terriglobus</taxon>
    </lineage>
</organism>
<dbReference type="Proteomes" id="UP000006056">
    <property type="component" value="Chromosome"/>
</dbReference>
<dbReference type="InterPro" id="IPR051599">
    <property type="entry name" value="Cell_Envelope_Assoc"/>
</dbReference>
<dbReference type="CDD" id="cd06259">
    <property type="entry name" value="YdcF-like"/>
    <property type="match status" value="1"/>
</dbReference>
<dbReference type="KEGG" id="trs:Terro_1917"/>
<protein>
    <recommendedName>
        <fullName evidence="1">DUF218 domain-containing protein</fullName>
    </recommendedName>
</protein>
<evidence type="ECO:0000259" key="1">
    <source>
        <dbReference type="Pfam" id="PF02698"/>
    </source>
</evidence>
<dbReference type="EMBL" id="CP003379">
    <property type="protein sequence ID" value="AFL88207.1"/>
    <property type="molecule type" value="Genomic_DNA"/>
</dbReference>
<reference evidence="2 3" key="1">
    <citation type="submission" date="2012-06" db="EMBL/GenBank/DDBJ databases">
        <title>Complete genome of Terriglobus roseus DSM 18391.</title>
        <authorList>
            <consortium name="US DOE Joint Genome Institute (JGI-PGF)"/>
            <person name="Lucas S."/>
            <person name="Copeland A."/>
            <person name="Lapidus A."/>
            <person name="Glavina del Rio T."/>
            <person name="Dalin E."/>
            <person name="Tice H."/>
            <person name="Bruce D."/>
            <person name="Goodwin L."/>
            <person name="Pitluck S."/>
            <person name="Peters L."/>
            <person name="Mikhailova N."/>
            <person name="Munk A.C.C."/>
            <person name="Kyrpides N."/>
            <person name="Mavromatis K."/>
            <person name="Ivanova N."/>
            <person name="Brettin T."/>
            <person name="Detter J.C."/>
            <person name="Han C."/>
            <person name="Larimer F."/>
            <person name="Land M."/>
            <person name="Hauser L."/>
            <person name="Markowitz V."/>
            <person name="Cheng J.-F."/>
            <person name="Hugenholtz P."/>
            <person name="Woyke T."/>
            <person name="Wu D."/>
            <person name="Brambilla E."/>
            <person name="Klenk H.-P."/>
            <person name="Eisen J.A."/>
        </authorList>
    </citation>
    <scope>NUCLEOTIDE SEQUENCE [LARGE SCALE GENOMIC DNA]</scope>
    <source>
        <strain evidence="3">DSM 18391 / NRRL B-41598 / KBS 63</strain>
    </source>
</reference>
<evidence type="ECO:0000313" key="2">
    <source>
        <dbReference type="EMBL" id="AFL88207.1"/>
    </source>
</evidence>
<dbReference type="GO" id="GO:0005886">
    <property type="term" value="C:plasma membrane"/>
    <property type="evidence" value="ECO:0007669"/>
    <property type="project" value="TreeGrafter"/>
</dbReference>
<dbReference type="HOGENOM" id="CLU_102863_0_0_0"/>
<gene>
    <name evidence="2" type="ordered locus">Terro_1917</name>
</gene>
<dbReference type="Gene3D" id="3.40.50.620">
    <property type="entry name" value="HUPs"/>
    <property type="match status" value="1"/>
</dbReference>
<proteinExistence type="predicted"/>
<accession>I3ZG39</accession>
<sequence length="198" mass="22296">MLAAAVCSVLVVFLFWWTVPDHNTTQSHFDTLIVLGTPAKADGTPSVELRERIDESVREYKAGVAQHVIMTGGPAHNSYVEGQVMADYAAAEGVPREAIVIEGKAKDTIQNIWYSHAIMADHGWHSAEVISSPYHLPRTALILEHYKDGLNFDWRTHPAQWPHEYGLWDKVKRDYREAVGCFAIRRAGFRHSQYLPGS</sequence>
<name>I3ZG39_TERRK</name>
<evidence type="ECO:0000313" key="3">
    <source>
        <dbReference type="Proteomes" id="UP000006056"/>
    </source>
</evidence>